<dbReference type="STRING" id="367737.Abu_0901"/>
<proteinExistence type="predicted"/>
<evidence type="ECO:0008006" key="3">
    <source>
        <dbReference type="Google" id="ProtNLM"/>
    </source>
</evidence>
<keyword evidence="2" id="KW-1185">Reference proteome</keyword>
<dbReference type="EMBL" id="CP000361">
    <property type="protein sequence ID" value="ABV67161.1"/>
    <property type="molecule type" value="Genomic_DNA"/>
</dbReference>
<dbReference type="KEGG" id="abu:Abu_0901"/>
<dbReference type="HOGENOM" id="CLU_046261_0_0_7"/>
<dbReference type="Proteomes" id="UP000001136">
    <property type="component" value="Chromosome"/>
</dbReference>
<protein>
    <recommendedName>
        <fullName evidence="3">DUF2971 domain-containing protein</fullName>
    </recommendedName>
</protein>
<evidence type="ECO:0000313" key="2">
    <source>
        <dbReference type="Proteomes" id="UP000001136"/>
    </source>
</evidence>
<accession>A8ET87</accession>
<dbReference type="InterPro" id="IPR021352">
    <property type="entry name" value="DUF2971"/>
</dbReference>
<dbReference type="eggNOG" id="ENOG502ZB96">
    <property type="taxonomic scope" value="Bacteria"/>
</dbReference>
<evidence type="ECO:0000313" key="1">
    <source>
        <dbReference type="EMBL" id="ABV67161.1"/>
    </source>
</evidence>
<dbReference type="RefSeq" id="WP_012012626.1">
    <property type="nucleotide sequence ID" value="NC_009850.1"/>
</dbReference>
<sequence>MKKRFYRIRNLDSLLDKYKELENQEIFFQSTDKLNDPMEGFMDFIFKGDEVVWKNLIIHFIFCFSKVNLIYQVIGEKIKLDNKIIPIFEKIDLQKKQYYFDLLGDSNKNKFYEFINKDSISRSELESFLKDINLSFIGDISFLESKIFENDNLQNLQFLLNFYSHYLEVIEQFTYPKYYIASFLKESYNSSVWGHYGQGHSGVCLIFETNNEGEIPFLNVYTGLKLKEVNYNGNFEEINFFESLGKIPQPLVESFYIDENKNKSILFDKVLNNQEEWRKLFWDKYEKNKLTKTKDWTYEKEYRIVLNRLMDYEIKEEDRKLKYDFNCLKGVIFGIKTPQNKKDEIIEIIINKCHENNILDFEFYQAFYCKESKNIQHKKLDVNIINDLIKKAKQNKLDLNIEFLTLNKRKEEIDNENGEVEKRISKLEEINNIKNT</sequence>
<organism evidence="1 2">
    <name type="scientific">Aliarcobacter butzleri (strain RM4018)</name>
    <name type="common">Arcobacter butzleri</name>
    <dbReference type="NCBI Taxonomy" id="367737"/>
    <lineage>
        <taxon>Bacteria</taxon>
        <taxon>Pseudomonadati</taxon>
        <taxon>Campylobacterota</taxon>
        <taxon>Epsilonproteobacteria</taxon>
        <taxon>Campylobacterales</taxon>
        <taxon>Arcobacteraceae</taxon>
        <taxon>Aliarcobacter</taxon>
    </lineage>
</organism>
<reference evidence="1 2" key="1">
    <citation type="journal article" date="2007" name="PLoS ONE">
        <title>The complete genome sequence and analysis of the Epsilonproteobacterium Arcobacter butzleri.</title>
        <authorList>
            <person name="Miller W.G."/>
            <person name="Parker C.T."/>
            <person name="Rubenfield M."/>
            <person name="Mendz G.L."/>
            <person name="Woesten M.M.S.M."/>
            <person name="Ussery D.W."/>
            <person name="Stolz J.F."/>
            <person name="Binnewies T.T."/>
            <person name="Hallin P.F."/>
            <person name="Wang G."/>
            <person name="Malek J.A."/>
            <person name="Rogosin A."/>
            <person name="Stanker L.H."/>
            <person name="Mandrell R.E."/>
        </authorList>
    </citation>
    <scope>NUCLEOTIDE SEQUENCE [LARGE SCALE GENOMIC DNA]</scope>
    <source>
        <strain evidence="1 2">RM4018</strain>
    </source>
</reference>
<dbReference type="Pfam" id="PF11185">
    <property type="entry name" value="DUF2971"/>
    <property type="match status" value="1"/>
</dbReference>
<dbReference type="GeneID" id="24304083"/>
<dbReference type="AlphaFoldDB" id="A8ET87"/>
<gene>
    <name evidence="1" type="ordered locus">Abu_0901</name>
</gene>
<name>A8ET87_ALIB4</name>